<keyword evidence="4" id="KW-0597">Phosphoprotein</keyword>
<keyword evidence="3" id="KW-1003">Cell membrane</keyword>
<keyword evidence="16" id="KW-1185">Reference proteome</keyword>
<sequence length="469" mass="49129">MKKIVAVTACTTGIAHTYMAAKSLSKAAADMDVEIYVEKQGAAGVEDELTSEQIKEADVVIFAIEKGIDESRFAGKKIYKTKPGKAIKEGKKTIEEALEGKGIYIGESLNGSSAVKTGNTASKKKTGFSGAYTHMLAGISYMIPIVVTGGILIALSFAFGITAFEKEGSLPWALFQMGGGSAFALMFPVLAAFIAYDIADKPGFGPGIIGGYLAYTSGSGFVGAIIAGYLAGYLARYINKNLKVPEFLQGLKPIVIIPVVTTLVVGLVILYVVKVPIIYLQDMVSAFLNSLADNNTGAIVLGLAFGCLYFDLGGPVSKMVYSFAIAAYTTGIYTPMGAAMVCGMVPPIGMAIATFLKPKLFSEDEREAGKTALILGFSFITEGAIPFLISKPKASIIANAAGSSVGSIVAFLLKLEIKAPHGGMFLAVIPNAVSSVLGLLVAVLAGSLVTALIMVVILKFEDRKKLVIE</sequence>
<dbReference type="AlphaFoldDB" id="D1AN05"/>
<keyword evidence="10 12" id="KW-1133">Transmembrane helix</keyword>
<dbReference type="GO" id="GO:0022877">
    <property type="term" value="F:protein-N(PI)-phosphohistidine-fructose phosphotransferase system transporter activity"/>
    <property type="evidence" value="ECO:0007669"/>
    <property type="project" value="InterPro"/>
</dbReference>
<evidence type="ECO:0000256" key="11">
    <source>
        <dbReference type="ARBA" id="ARBA00023136"/>
    </source>
</evidence>
<name>D1AN05_SEBTE</name>
<evidence type="ECO:0000256" key="3">
    <source>
        <dbReference type="ARBA" id="ARBA00022475"/>
    </source>
</evidence>
<dbReference type="eggNOG" id="COG1299">
    <property type="taxonomic scope" value="Bacteria"/>
</dbReference>
<dbReference type="PROSITE" id="PS51104">
    <property type="entry name" value="PTS_EIIC_TYPE_2"/>
    <property type="match status" value="1"/>
</dbReference>
<dbReference type="GO" id="GO:0005351">
    <property type="term" value="F:carbohydrate:proton symporter activity"/>
    <property type="evidence" value="ECO:0007669"/>
    <property type="project" value="InterPro"/>
</dbReference>
<dbReference type="PROSITE" id="PS51099">
    <property type="entry name" value="PTS_EIIB_TYPE_2"/>
    <property type="match status" value="1"/>
</dbReference>
<feature type="domain" description="PTS EIIC type-2" evidence="14">
    <location>
        <begin position="131"/>
        <end position="467"/>
    </location>
</feature>
<keyword evidence="8 12" id="KW-0812">Transmembrane</keyword>
<dbReference type="InterPro" id="IPR050864">
    <property type="entry name" value="Bacterial_PTS_Sugar_Transport"/>
</dbReference>
<keyword evidence="9" id="KW-0418">Kinase</keyword>
<dbReference type="PANTHER" id="PTHR30505:SF0">
    <property type="entry name" value="FRUCTOSE-LIKE PTS SYSTEM EIIBC COMPONENT-RELATED"/>
    <property type="match status" value="1"/>
</dbReference>
<proteinExistence type="predicted"/>
<feature type="transmembrane region" description="Helical" evidence="12">
    <location>
        <begin position="435"/>
        <end position="458"/>
    </location>
</feature>
<dbReference type="eggNOG" id="COG1445">
    <property type="taxonomic scope" value="Bacteria"/>
</dbReference>
<keyword evidence="2" id="KW-0813">Transport</keyword>
<dbReference type="GO" id="GO:0016301">
    <property type="term" value="F:kinase activity"/>
    <property type="evidence" value="ECO:0007669"/>
    <property type="project" value="UniProtKB-KW"/>
</dbReference>
<evidence type="ECO:0000256" key="10">
    <source>
        <dbReference type="ARBA" id="ARBA00022989"/>
    </source>
</evidence>
<dbReference type="GO" id="GO:0009401">
    <property type="term" value="P:phosphoenolpyruvate-dependent sugar phosphotransferase system"/>
    <property type="evidence" value="ECO:0007669"/>
    <property type="project" value="UniProtKB-KW"/>
</dbReference>
<dbReference type="KEGG" id="str:Sterm_0506"/>
<evidence type="ECO:0000256" key="7">
    <source>
        <dbReference type="ARBA" id="ARBA00022683"/>
    </source>
</evidence>
<keyword evidence="7" id="KW-0598">Phosphotransferase system</keyword>
<keyword evidence="11 12" id="KW-0472">Membrane</keyword>
<feature type="transmembrane region" description="Helical" evidence="12">
    <location>
        <begin position="299"/>
        <end position="321"/>
    </location>
</feature>
<evidence type="ECO:0000259" key="14">
    <source>
        <dbReference type="PROSITE" id="PS51104"/>
    </source>
</evidence>
<feature type="transmembrane region" description="Helical" evidence="12">
    <location>
        <begin position="141"/>
        <end position="161"/>
    </location>
</feature>
<dbReference type="InterPro" id="IPR003501">
    <property type="entry name" value="PTS_EIIB_2/3"/>
</dbReference>
<evidence type="ECO:0000256" key="6">
    <source>
        <dbReference type="ARBA" id="ARBA00022679"/>
    </source>
</evidence>
<reference evidence="16" key="1">
    <citation type="submission" date="2009-09" db="EMBL/GenBank/DDBJ databases">
        <title>The complete chromosome of Sebaldella termitidis ATCC 33386.</title>
        <authorList>
            <consortium name="US DOE Joint Genome Institute (JGI-PGF)"/>
            <person name="Lucas S."/>
            <person name="Copeland A."/>
            <person name="Lapidus A."/>
            <person name="Glavina del Rio T."/>
            <person name="Dalin E."/>
            <person name="Tice H."/>
            <person name="Bruce D."/>
            <person name="Goodwin L."/>
            <person name="Pitluck S."/>
            <person name="Kyrpides N."/>
            <person name="Mavromatis K."/>
            <person name="Ivanova N."/>
            <person name="Mikhailova N."/>
            <person name="Sims D."/>
            <person name="Meincke L."/>
            <person name="Brettin T."/>
            <person name="Detter J.C."/>
            <person name="Han C."/>
            <person name="Larimer F."/>
            <person name="Land M."/>
            <person name="Hauser L."/>
            <person name="Markowitz V."/>
            <person name="Cheng J.F."/>
            <person name="Hugenholtz P."/>
            <person name="Woyke T."/>
            <person name="Wu D."/>
            <person name="Eisen J.A."/>
        </authorList>
    </citation>
    <scope>NUCLEOTIDE SEQUENCE [LARGE SCALE GENOMIC DNA]</scope>
    <source>
        <strain evidence="16">ATCC 33386 / NCTC 11300</strain>
    </source>
</reference>
<dbReference type="CDD" id="cd05569">
    <property type="entry name" value="PTS_IIB_fructose"/>
    <property type="match status" value="1"/>
</dbReference>
<evidence type="ECO:0000313" key="16">
    <source>
        <dbReference type="Proteomes" id="UP000000845"/>
    </source>
</evidence>
<dbReference type="Gene3D" id="3.40.50.2300">
    <property type="match status" value="1"/>
</dbReference>
<dbReference type="GO" id="GO:0090563">
    <property type="term" value="F:protein-phosphocysteine-sugar phosphotransferase activity"/>
    <property type="evidence" value="ECO:0007669"/>
    <property type="project" value="TreeGrafter"/>
</dbReference>
<dbReference type="Proteomes" id="UP000000845">
    <property type="component" value="Chromosome"/>
</dbReference>
<feature type="transmembrane region" description="Helical" evidence="12">
    <location>
        <begin position="396"/>
        <end position="415"/>
    </location>
</feature>
<keyword evidence="6" id="KW-0808">Transferase</keyword>
<dbReference type="RefSeq" id="WP_012859979.1">
    <property type="nucleotide sequence ID" value="NC_013517.1"/>
</dbReference>
<reference evidence="15 16" key="2">
    <citation type="journal article" date="2010" name="Stand. Genomic Sci.">
        <title>Complete genome sequence of Sebaldella termitidis type strain (NCTC 11300).</title>
        <authorList>
            <person name="Harmon-Smith M."/>
            <person name="Celia L."/>
            <person name="Chertkov O."/>
            <person name="Lapidus A."/>
            <person name="Copeland A."/>
            <person name="Glavina Del Rio T."/>
            <person name="Nolan M."/>
            <person name="Lucas S."/>
            <person name="Tice H."/>
            <person name="Cheng J.F."/>
            <person name="Han C."/>
            <person name="Detter J.C."/>
            <person name="Bruce D."/>
            <person name="Goodwin L."/>
            <person name="Pitluck S."/>
            <person name="Pati A."/>
            <person name="Liolios K."/>
            <person name="Ivanova N."/>
            <person name="Mavromatis K."/>
            <person name="Mikhailova N."/>
            <person name="Chen A."/>
            <person name="Palaniappan K."/>
            <person name="Land M."/>
            <person name="Hauser L."/>
            <person name="Chang Y.J."/>
            <person name="Jeffries C.D."/>
            <person name="Brettin T."/>
            <person name="Goker M."/>
            <person name="Beck B."/>
            <person name="Bristow J."/>
            <person name="Eisen J.A."/>
            <person name="Markowitz V."/>
            <person name="Hugenholtz P."/>
            <person name="Kyrpides N.C."/>
            <person name="Klenk H.P."/>
            <person name="Chen F."/>
        </authorList>
    </citation>
    <scope>NUCLEOTIDE SEQUENCE [LARGE SCALE GENOMIC DNA]</scope>
    <source>
        <strain evidence="16">ATCC 33386 / NCTC 11300</strain>
    </source>
</reference>
<dbReference type="InterPro" id="IPR013014">
    <property type="entry name" value="PTS_EIIC_2"/>
</dbReference>
<feature type="domain" description="PTS EIIB type-2" evidence="13">
    <location>
        <begin position="2"/>
        <end position="99"/>
    </location>
</feature>
<evidence type="ECO:0000256" key="1">
    <source>
        <dbReference type="ARBA" id="ARBA00004429"/>
    </source>
</evidence>
<dbReference type="NCBIfam" id="TIGR00829">
    <property type="entry name" value="FRU"/>
    <property type="match status" value="1"/>
</dbReference>
<evidence type="ECO:0000256" key="5">
    <source>
        <dbReference type="ARBA" id="ARBA00022597"/>
    </source>
</evidence>
<feature type="transmembrane region" description="Helical" evidence="12">
    <location>
        <begin position="173"/>
        <end position="196"/>
    </location>
</feature>
<accession>D1AN05</accession>
<evidence type="ECO:0000256" key="2">
    <source>
        <dbReference type="ARBA" id="ARBA00022448"/>
    </source>
</evidence>
<evidence type="ECO:0000256" key="8">
    <source>
        <dbReference type="ARBA" id="ARBA00022692"/>
    </source>
</evidence>
<evidence type="ECO:0000256" key="4">
    <source>
        <dbReference type="ARBA" id="ARBA00022553"/>
    </source>
</evidence>
<organism evidence="15 16">
    <name type="scientific">Sebaldella termitidis (strain ATCC 33386 / NCTC 11300)</name>
    <dbReference type="NCBI Taxonomy" id="526218"/>
    <lineage>
        <taxon>Bacteria</taxon>
        <taxon>Fusobacteriati</taxon>
        <taxon>Fusobacteriota</taxon>
        <taxon>Fusobacteriia</taxon>
        <taxon>Fusobacteriales</taxon>
        <taxon>Leptotrichiaceae</taxon>
        <taxon>Sebaldella</taxon>
    </lineage>
</organism>
<keyword evidence="5" id="KW-0762">Sugar transport</keyword>
<evidence type="ECO:0000256" key="9">
    <source>
        <dbReference type="ARBA" id="ARBA00022777"/>
    </source>
</evidence>
<feature type="transmembrane region" description="Helical" evidence="12">
    <location>
        <begin position="333"/>
        <end position="356"/>
    </location>
</feature>
<dbReference type="NCBIfam" id="TIGR01427">
    <property type="entry name" value="PTS_IIC_fructo"/>
    <property type="match status" value="1"/>
</dbReference>
<dbReference type="STRING" id="526218.Sterm_0506"/>
<dbReference type="InterPro" id="IPR003353">
    <property type="entry name" value="PTS_IIB_fruc"/>
</dbReference>
<dbReference type="Pfam" id="PF02378">
    <property type="entry name" value="PTS_EIIC"/>
    <property type="match status" value="1"/>
</dbReference>
<feature type="transmembrane region" description="Helical" evidence="12">
    <location>
        <begin position="255"/>
        <end position="279"/>
    </location>
</feature>
<evidence type="ECO:0000256" key="12">
    <source>
        <dbReference type="SAM" id="Phobius"/>
    </source>
</evidence>
<dbReference type="GO" id="GO:0005886">
    <property type="term" value="C:plasma membrane"/>
    <property type="evidence" value="ECO:0007669"/>
    <property type="project" value="UniProtKB-SubCell"/>
</dbReference>
<gene>
    <name evidence="15" type="ordered locus">Sterm_0506</name>
</gene>
<dbReference type="InterPro" id="IPR003352">
    <property type="entry name" value="PTS_EIIC"/>
</dbReference>
<dbReference type="SUPFAM" id="SSF52794">
    <property type="entry name" value="PTS system IIB component-like"/>
    <property type="match status" value="1"/>
</dbReference>
<dbReference type="InterPro" id="IPR006327">
    <property type="entry name" value="PTS_IIC_fruc"/>
</dbReference>
<feature type="transmembrane region" description="Helical" evidence="12">
    <location>
        <begin position="208"/>
        <end position="234"/>
    </location>
</feature>
<dbReference type="InterPro" id="IPR036095">
    <property type="entry name" value="PTS_EIIB-like_sf"/>
</dbReference>
<dbReference type="PANTHER" id="PTHR30505">
    <property type="entry name" value="FRUCTOSE-LIKE PERMEASE"/>
    <property type="match status" value="1"/>
</dbReference>
<evidence type="ECO:0000259" key="13">
    <source>
        <dbReference type="PROSITE" id="PS51099"/>
    </source>
</evidence>
<protein>
    <submittedName>
        <fullName evidence="15">PTS system, fructose subfamily, IIC subunit</fullName>
    </submittedName>
</protein>
<dbReference type="Pfam" id="PF02302">
    <property type="entry name" value="PTS_IIB"/>
    <property type="match status" value="1"/>
</dbReference>
<dbReference type="EMBL" id="CP001739">
    <property type="protein sequence ID" value="ACZ07381.1"/>
    <property type="molecule type" value="Genomic_DNA"/>
</dbReference>
<feature type="transmembrane region" description="Helical" evidence="12">
    <location>
        <begin position="368"/>
        <end position="389"/>
    </location>
</feature>
<comment type="subcellular location">
    <subcellularLocation>
        <location evidence="1">Cell inner membrane</location>
        <topology evidence="1">Multi-pass membrane protein</topology>
    </subcellularLocation>
</comment>
<dbReference type="InterPro" id="IPR013011">
    <property type="entry name" value="PTS_EIIB_2"/>
</dbReference>
<dbReference type="HOGENOM" id="CLU_013155_0_0_0"/>
<evidence type="ECO:0000313" key="15">
    <source>
        <dbReference type="EMBL" id="ACZ07381.1"/>
    </source>
</evidence>